<dbReference type="NCBIfam" id="NF006670">
    <property type="entry name" value="PRK09218.1"/>
    <property type="match status" value="1"/>
</dbReference>
<dbReference type="PANTHER" id="PTHR10458">
    <property type="entry name" value="PEPTIDE DEFORMYLASE"/>
    <property type="match status" value="1"/>
</dbReference>
<dbReference type="InterPro" id="IPR036821">
    <property type="entry name" value="Peptide_deformylase_sf"/>
</dbReference>
<reference evidence="3 4" key="1">
    <citation type="submission" date="2020-06" db="EMBL/GenBank/DDBJ databases">
        <title>Complete Genome Sequence of Clostridium muelleri sp. nov. P21T, an Acid-Alcohol Producing Acetogen Isolated from Old Hay.</title>
        <authorList>
            <person name="Duncan K.E."/>
            <person name="Tanner R.S."/>
        </authorList>
    </citation>
    <scope>NUCLEOTIDE SEQUENCE [LARGE SCALE GENOMIC DNA]</scope>
    <source>
        <strain evidence="3 4">P21</strain>
    </source>
</reference>
<dbReference type="GO" id="GO:0042586">
    <property type="term" value="F:peptide deformylase activity"/>
    <property type="evidence" value="ECO:0007669"/>
    <property type="project" value="UniProtKB-EC"/>
</dbReference>
<dbReference type="EMBL" id="JABBNI010000067">
    <property type="protein sequence ID" value="NMM65860.1"/>
    <property type="molecule type" value="Genomic_DNA"/>
</dbReference>
<keyword evidence="4" id="KW-1185">Reference proteome</keyword>
<evidence type="ECO:0000256" key="2">
    <source>
        <dbReference type="ARBA" id="ARBA00023004"/>
    </source>
</evidence>
<dbReference type="InterPro" id="IPR023635">
    <property type="entry name" value="Peptide_deformylase"/>
</dbReference>
<gene>
    <name evidence="3" type="ORF">HBE96_25100</name>
</gene>
<dbReference type="Pfam" id="PF01327">
    <property type="entry name" value="Pep_deformylase"/>
    <property type="match status" value="1"/>
</dbReference>
<evidence type="ECO:0000313" key="4">
    <source>
        <dbReference type="Proteomes" id="UP000537131"/>
    </source>
</evidence>
<dbReference type="Gene3D" id="3.90.45.10">
    <property type="entry name" value="Peptide deformylase"/>
    <property type="match status" value="1"/>
</dbReference>
<dbReference type="SUPFAM" id="SSF56420">
    <property type="entry name" value="Peptide deformylase"/>
    <property type="match status" value="1"/>
</dbReference>
<accession>A0A7Y0EP17</accession>
<dbReference type="EC" id="3.5.1.88" evidence="3"/>
<dbReference type="PANTHER" id="PTHR10458:SF22">
    <property type="entry name" value="PEPTIDE DEFORMYLASE"/>
    <property type="match status" value="1"/>
</dbReference>
<organism evidence="3 4">
    <name type="scientific">Clostridium muellerianum</name>
    <dbReference type="NCBI Taxonomy" id="2716538"/>
    <lineage>
        <taxon>Bacteria</taxon>
        <taxon>Bacillati</taxon>
        <taxon>Bacillota</taxon>
        <taxon>Clostridia</taxon>
        <taxon>Eubacteriales</taxon>
        <taxon>Clostridiaceae</taxon>
        <taxon>Clostridium</taxon>
    </lineage>
</organism>
<evidence type="ECO:0000313" key="3">
    <source>
        <dbReference type="EMBL" id="NMM65860.1"/>
    </source>
</evidence>
<evidence type="ECO:0000256" key="1">
    <source>
        <dbReference type="ARBA" id="ARBA00010759"/>
    </source>
</evidence>
<dbReference type="Proteomes" id="UP000537131">
    <property type="component" value="Unassembled WGS sequence"/>
</dbReference>
<protein>
    <submittedName>
        <fullName evidence="3">Peptide deformylase</fullName>
        <ecNumber evidence="3">3.5.1.88</ecNumber>
    </submittedName>
</protein>
<comment type="caution">
    <text evidence="3">The sequence shown here is derived from an EMBL/GenBank/DDBJ whole genome shotgun (WGS) entry which is preliminary data.</text>
</comment>
<dbReference type="PIRSF" id="PIRSF004749">
    <property type="entry name" value="Pep_def"/>
    <property type="match status" value="1"/>
</dbReference>
<name>A0A7Y0EP17_9CLOT</name>
<proteinExistence type="inferred from homology"/>
<dbReference type="CDD" id="cd00487">
    <property type="entry name" value="Pep_deformylase"/>
    <property type="match status" value="1"/>
</dbReference>
<dbReference type="AlphaFoldDB" id="A0A7Y0EP17"/>
<keyword evidence="2" id="KW-0408">Iron</keyword>
<dbReference type="RefSeq" id="WP_169300449.1">
    <property type="nucleotide sequence ID" value="NZ_JABBNI010000067.1"/>
</dbReference>
<dbReference type="PRINTS" id="PR01576">
    <property type="entry name" value="PDEFORMYLASE"/>
</dbReference>
<sequence length="136" mass="15621">MIKQIVKDVLFLGQKSEEATKNDMVVVDDLMDTLRANLQNCVGLAGNMIGVKKRILVFAVANFIVPMINPVILKKEKPYETEESCLSLIGVRKTKRYEMIEVEYLDRNFKNQKQVFTGFTAQIIQHEMDHFEGIII</sequence>
<keyword evidence="3" id="KW-0378">Hydrolase</keyword>
<comment type="similarity">
    <text evidence="1">Belongs to the polypeptide deformylase family.</text>
</comment>